<accession>A0A7C8M5K0</accession>
<evidence type="ECO:0000313" key="3">
    <source>
        <dbReference type="EMBL" id="KAF2866363.1"/>
    </source>
</evidence>
<feature type="region of interest" description="Disordered" evidence="2">
    <location>
        <begin position="1"/>
        <end position="24"/>
    </location>
</feature>
<sequence length="887" mass="98423">MRSSFRNTMPVPAPSTDSSAPPSYARTELDTLRSRMATHGLTPALDALPALSTMTITPQTAFPSVHQHKLLLGTYRQHAIWMALGVQRSAPATRAAPDLRLYAGAHLHLVRSTELDDVRMLEPFRGLWARSEERRHVTMKHWIEKRRGMLKALAWWYFLGEAVGRGGDLWVPDTVVGYLRAALLALSRTARRGGVEDDGGVGVGVGMPPWAQPWRGRHEGEMDRYGRGMDNRRQLQDLEPERGAGRGGYLPSAPAAKNVSVWTDATPNPPTYRPRKPFRPRHCRTIPDDDEESDVDHKDNDDSDIVYLGTRQLSAPPTTHTSDEKHSASGTQINPCLISDSDSDSDSGAAAAAAATRGLDTNYDAAADADVDAKPPNRTMRMSTPRETQPSPSPALKREEEDPQSYSYSHAYAHFRPLFPSDSHTHSTDSKPAPAPTPTPIKQDSDSPPPLPQGDLLADYNHEQDLYPPQSAPPPTRSVAVPPPLYDDLRNMFDEEARLQRELSGLKRRGEELREGLGRVKRRILGRVGDLKWKPVTMPGEAEAEAVIETEHILMGTQDGNDVYAYIIPWSTKRIRMYVEMGSHGFKAANMTETATINMRQPFAAIEASGNGTVTGTRALSGYLTAAFILKGQTKSSPLEIRRECRHNLTRAVRAVKKEWIGRGRRLRQTDTDMDMDMERFVTPSPKATEKTRAGVNYQSGTAMPTPTPAPYLDLEPESLTPSHIKPDPALAELEPFNTASALNATKTQEEPNKQTEPAVSNPIASSCQTPAQSDHTIFQAYFAEMQRIADMRLQQTITSAEIHQAEAKVATLGKQIKVLEKKRTLEIAAAEEGRKHQGLVQRELRDSMDRLEDIKANMTGPQGFELCNMIRDRQERKRKRGAGETE</sequence>
<feature type="compositionally biased region" description="Polar residues" evidence="2">
    <location>
        <begin position="311"/>
        <end position="320"/>
    </location>
</feature>
<dbReference type="AlphaFoldDB" id="A0A7C8M5K0"/>
<evidence type="ECO:0000256" key="1">
    <source>
        <dbReference type="SAM" id="Coils"/>
    </source>
</evidence>
<organism evidence="3 4">
    <name type="scientific">Massariosphaeria phaeospora</name>
    <dbReference type="NCBI Taxonomy" id="100035"/>
    <lineage>
        <taxon>Eukaryota</taxon>
        <taxon>Fungi</taxon>
        <taxon>Dikarya</taxon>
        <taxon>Ascomycota</taxon>
        <taxon>Pezizomycotina</taxon>
        <taxon>Dothideomycetes</taxon>
        <taxon>Pleosporomycetidae</taxon>
        <taxon>Pleosporales</taxon>
        <taxon>Pleosporales incertae sedis</taxon>
        <taxon>Massariosphaeria</taxon>
    </lineage>
</organism>
<feature type="region of interest" description="Disordered" evidence="2">
    <location>
        <begin position="366"/>
        <end position="487"/>
    </location>
</feature>
<feature type="compositionally biased region" description="Basic residues" evidence="2">
    <location>
        <begin position="273"/>
        <end position="284"/>
    </location>
</feature>
<keyword evidence="1" id="KW-0175">Coiled coil</keyword>
<feature type="compositionally biased region" description="Polar residues" evidence="2">
    <location>
        <begin position="380"/>
        <end position="390"/>
    </location>
</feature>
<feature type="region of interest" description="Disordered" evidence="2">
    <location>
        <begin position="260"/>
        <end position="349"/>
    </location>
</feature>
<name>A0A7C8M5K0_9PLEO</name>
<proteinExistence type="predicted"/>
<dbReference type="Proteomes" id="UP000481861">
    <property type="component" value="Unassembled WGS sequence"/>
</dbReference>
<feature type="region of interest" description="Disordered" evidence="2">
    <location>
        <begin position="746"/>
        <end position="772"/>
    </location>
</feature>
<gene>
    <name evidence="3" type="ORF">BDV95DRAFT_671980</name>
</gene>
<evidence type="ECO:0000313" key="4">
    <source>
        <dbReference type="Proteomes" id="UP000481861"/>
    </source>
</evidence>
<evidence type="ECO:0000256" key="2">
    <source>
        <dbReference type="SAM" id="MobiDB-lite"/>
    </source>
</evidence>
<reference evidence="3 4" key="1">
    <citation type="submission" date="2020-01" db="EMBL/GenBank/DDBJ databases">
        <authorList>
            <consortium name="DOE Joint Genome Institute"/>
            <person name="Haridas S."/>
            <person name="Albert R."/>
            <person name="Binder M."/>
            <person name="Bloem J."/>
            <person name="Labutti K."/>
            <person name="Salamov A."/>
            <person name="Andreopoulos B."/>
            <person name="Baker S.E."/>
            <person name="Barry K."/>
            <person name="Bills G."/>
            <person name="Bluhm B.H."/>
            <person name="Cannon C."/>
            <person name="Castanera R."/>
            <person name="Culley D.E."/>
            <person name="Daum C."/>
            <person name="Ezra D."/>
            <person name="Gonzalez J.B."/>
            <person name="Henrissat B."/>
            <person name="Kuo A."/>
            <person name="Liang C."/>
            <person name="Lipzen A."/>
            <person name="Lutzoni F."/>
            <person name="Magnuson J."/>
            <person name="Mondo S."/>
            <person name="Nolan M."/>
            <person name="Ohm R."/>
            <person name="Pangilinan J."/>
            <person name="Park H.-J.H."/>
            <person name="Ramirez L."/>
            <person name="Alfaro M."/>
            <person name="Sun H."/>
            <person name="Tritt A."/>
            <person name="Yoshinaga Y."/>
            <person name="Zwiers L.-H.L."/>
            <person name="Turgeon B.G."/>
            <person name="Goodwin S.B."/>
            <person name="Spatafora J.W."/>
            <person name="Crous P.W."/>
            <person name="Grigoriev I.V."/>
        </authorList>
    </citation>
    <scope>NUCLEOTIDE SEQUENCE [LARGE SCALE GENOMIC DNA]</scope>
    <source>
        <strain evidence="3 4">CBS 611.86</strain>
    </source>
</reference>
<feature type="compositionally biased region" description="Low complexity" evidence="2">
    <location>
        <begin position="14"/>
        <end position="24"/>
    </location>
</feature>
<feature type="compositionally biased region" description="Polar residues" evidence="2">
    <location>
        <begin position="755"/>
        <end position="772"/>
    </location>
</feature>
<feature type="compositionally biased region" description="Pro residues" evidence="2">
    <location>
        <begin position="470"/>
        <end position="485"/>
    </location>
</feature>
<feature type="coiled-coil region" evidence="1">
    <location>
        <begin position="489"/>
        <end position="516"/>
    </location>
</feature>
<protein>
    <submittedName>
        <fullName evidence="3">Uncharacterized protein</fullName>
    </submittedName>
</protein>
<dbReference type="EMBL" id="JAADJZ010000028">
    <property type="protein sequence ID" value="KAF2866363.1"/>
    <property type="molecule type" value="Genomic_DNA"/>
</dbReference>
<keyword evidence="4" id="KW-1185">Reference proteome</keyword>
<comment type="caution">
    <text evidence="3">The sequence shown here is derived from an EMBL/GenBank/DDBJ whole genome shotgun (WGS) entry which is preliminary data.</text>
</comment>
<dbReference type="OrthoDB" id="3800734at2759"/>